<dbReference type="InterPro" id="IPR014284">
    <property type="entry name" value="RNA_pol_sigma-70_dom"/>
</dbReference>
<dbReference type="GO" id="GO:0006352">
    <property type="term" value="P:DNA-templated transcription initiation"/>
    <property type="evidence" value="ECO:0007669"/>
    <property type="project" value="InterPro"/>
</dbReference>
<keyword evidence="2" id="KW-0731">Sigma factor</keyword>
<dbReference type="Proteomes" id="UP000294599">
    <property type="component" value="Unassembled WGS sequence"/>
</dbReference>
<dbReference type="RefSeq" id="WP_205985043.1">
    <property type="nucleotide sequence ID" value="NZ_JBHLWF010000088.1"/>
</dbReference>
<keyword evidence="3" id="KW-0804">Transcription</keyword>
<evidence type="ECO:0000259" key="4">
    <source>
        <dbReference type="Pfam" id="PF07638"/>
    </source>
</evidence>
<dbReference type="EMBL" id="SMAF01000004">
    <property type="protein sequence ID" value="TCT00126.1"/>
    <property type="molecule type" value="Genomic_DNA"/>
</dbReference>
<proteinExistence type="predicted"/>
<evidence type="ECO:0000256" key="1">
    <source>
        <dbReference type="ARBA" id="ARBA00023015"/>
    </source>
</evidence>
<gene>
    <name evidence="5" type="ORF">EDC25_104116</name>
</gene>
<dbReference type="InterPro" id="IPR013324">
    <property type="entry name" value="RNA_pol_sigma_r3/r4-like"/>
</dbReference>
<dbReference type="InterPro" id="IPR053812">
    <property type="entry name" value="HTH_Sigma70_ECF-like"/>
</dbReference>
<dbReference type="Gene3D" id="1.10.10.10">
    <property type="entry name" value="Winged helix-like DNA-binding domain superfamily/Winged helix DNA-binding domain"/>
    <property type="match status" value="1"/>
</dbReference>
<dbReference type="GO" id="GO:0016987">
    <property type="term" value="F:sigma factor activity"/>
    <property type="evidence" value="ECO:0007669"/>
    <property type="project" value="UniProtKB-KW"/>
</dbReference>
<dbReference type="AlphaFoldDB" id="A0A4R3LKP9"/>
<keyword evidence="1" id="KW-0805">Transcription regulation</keyword>
<dbReference type="SUPFAM" id="SSF88659">
    <property type="entry name" value="Sigma3 and sigma4 domains of RNA polymerase sigma factors"/>
    <property type="match status" value="1"/>
</dbReference>
<evidence type="ECO:0000313" key="5">
    <source>
        <dbReference type="EMBL" id="TCT00126.1"/>
    </source>
</evidence>
<evidence type="ECO:0000256" key="3">
    <source>
        <dbReference type="ARBA" id="ARBA00023163"/>
    </source>
</evidence>
<dbReference type="NCBIfam" id="TIGR02937">
    <property type="entry name" value="sigma70-ECF"/>
    <property type="match status" value="1"/>
</dbReference>
<comment type="caution">
    <text evidence="5">The sequence shown here is derived from an EMBL/GenBank/DDBJ whole genome shotgun (WGS) entry which is preliminary data.</text>
</comment>
<dbReference type="InterPro" id="IPR036388">
    <property type="entry name" value="WH-like_DNA-bd_sf"/>
</dbReference>
<dbReference type="NCBIfam" id="TIGR02999">
    <property type="entry name" value="Sig-70_X6"/>
    <property type="match status" value="1"/>
</dbReference>
<dbReference type="PANTHER" id="PTHR43133:SF39">
    <property type="entry name" value="SIMILAR TO RNA POLYMERASE SIGMA-E FACTOR"/>
    <property type="match status" value="1"/>
</dbReference>
<dbReference type="PANTHER" id="PTHR43133">
    <property type="entry name" value="RNA POLYMERASE ECF-TYPE SIGMA FACTO"/>
    <property type="match status" value="1"/>
</dbReference>
<dbReference type="Pfam" id="PF07638">
    <property type="entry name" value="Sigma70_ECF"/>
    <property type="match status" value="1"/>
</dbReference>
<keyword evidence="6" id="KW-1185">Reference proteome</keyword>
<evidence type="ECO:0000256" key="2">
    <source>
        <dbReference type="ARBA" id="ARBA00023082"/>
    </source>
</evidence>
<protein>
    <submittedName>
        <fullName evidence="5">RNA polymerase sigma factor (TIGR02999 family)</fullName>
    </submittedName>
</protein>
<evidence type="ECO:0000313" key="6">
    <source>
        <dbReference type="Proteomes" id="UP000294599"/>
    </source>
</evidence>
<organism evidence="5 6">
    <name type="scientific">Pseudofulvimonas gallinarii</name>
    <dbReference type="NCBI Taxonomy" id="634155"/>
    <lineage>
        <taxon>Bacteria</taxon>
        <taxon>Pseudomonadati</taxon>
        <taxon>Pseudomonadota</taxon>
        <taxon>Gammaproteobacteria</taxon>
        <taxon>Lysobacterales</taxon>
        <taxon>Rhodanobacteraceae</taxon>
        <taxon>Pseudofulvimonas</taxon>
    </lineage>
</organism>
<dbReference type="InterPro" id="IPR039425">
    <property type="entry name" value="RNA_pol_sigma-70-like"/>
</dbReference>
<name>A0A4R3LKP9_9GAMM</name>
<dbReference type="InterPro" id="IPR011517">
    <property type="entry name" value="RNA_pol_sigma70_ECF-like"/>
</dbReference>
<feature type="domain" description="RNA polymerase sigma-70 ECF-like HTH" evidence="4">
    <location>
        <begin position="5"/>
        <end position="184"/>
    </location>
</feature>
<sequence>MPGEHDITMLLHAWGSGDAVAGEQLGALVYQELREMARQRLAGERGDHTLQPTALVNEAYLRLVQGGVSLNDRIHFFATAALHMRSILVDHARARLAGKRGGDQVRVTLAEDLQAPDSGDAELLALDVALTALQEADERTARVVELTYFGGLQRDEVAQALSISVPTVDRALRFGRAWLKQALDG</sequence>
<reference evidence="5 6" key="1">
    <citation type="submission" date="2019-03" db="EMBL/GenBank/DDBJ databases">
        <title>Genomic Encyclopedia of Type Strains, Phase IV (KMG-IV): sequencing the most valuable type-strain genomes for metagenomic binning, comparative biology and taxonomic classification.</title>
        <authorList>
            <person name="Goeker M."/>
        </authorList>
    </citation>
    <scope>NUCLEOTIDE SEQUENCE [LARGE SCALE GENOMIC DNA]</scope>
    <source>
        <strain evidence="5 6">DSM 21944</strain>
    </source>
</reference>
<accession>A0A4R3LKP9</accession>